<dbReference type="InterPro" id="IPR010559">
    <property type="entry name" value="Sig_transdc_His_kin_internal"/>
</dbReference>
<dbReference type="PANTHER" id="PTHR34220">
    <property type="entry name" value="SENSOR HISTIDINE KINASE YPDA"/>
    <property type="match status" value="1"/>
</dbReference>
<keyword evidence="1" id="KW-0812">Transmembrane</keyword>
<dbReference type="GO" id="GO:0016020">
    <property type="term" value="C:membrane"/>
    <property type="evidence" value="ECO:0007669"/>
    <property type="project" value="InterPro"/>
</dbReference>
<reference evidence="3 4" key="1">
    <citation type="journal article" date="2017" name="Antonie Van Leeuwenhoek">
        <title>Rhizobium rhizosphaerae sp. nov., a novel species isolated from rice rhizosphere.</title>
        <authorList>
            <person name="Zhao J.J."/>
            <person name="Zhang J."/>
            <person name="Zhang R.J."/>
            <person name="Zhang C.W."/>
            <person name="Yin H.Q."/>
            <person name="Zhang X.X."/>
        </authorList>
    </citation>
    <scope>NUCLEOTIDE SEQUENCE [LARGE SCALE GENOMIC DNA]</scope>
    <source>
        <strain evidence="3 4">BSs20135</strain>
    </source>
</reference>
<evidence type="ECO:0000313" key="3">
    <source>
        <dbReference type="EMBL" id="GAC19292.1"/>
    </source>
</evidence>
<keyword evidence="4" id="KW-1185">Reference proteome</keyword>
<feature type="transmembrane region" description="Helical" evidence="1">
    <location>
        <begin position="12"/>
        <end position="29"/>
    </location>
</feature>
<dbReference type="STRING" id="493475.GARC_2326"/>
<dbReference type="RefSeq" id="WP_007619973.1">
    <property type="nucleotide sequence ID" value="NZ_BAEO01000029.1"/>
</dbReference>
<evidence type="ECO:0000313" key="4">
    <source>
        <dbReference type="Proteomes" id="UP000006327"/>
    </source>
</evidence>
<dbReference type="InterPro" id="IPR050640">
    <property type="entry name" value="Bact_2-comp_sensor_kinase"/>
</dbReference>
<dbReference type="Proteomes" id="UP000006327">
    <property type="component" value="Unassembled WGS sequence"/>
</dbReference>
<evidence type="ECO:0000256" key="1">
    <source>
        <dbReference type="SAM" id="Phobius"/>
    </source>
</evidence>
<dbReference type="Pfam" id="PF06580">
    <property type="entry name" value="His_kinase"/>
    <property type="match status" value="1"/>
</dbReference>
<proteinExistence type="predicted"/>
<dbReference type="SUPFAM" id="SSF55874">
    <property type="entry name" value="ATPase domain of HSP90 chaperone/DNA topoisomerase II/histidine kinase"/>
    <property type="match status" value="1"/>
</dbReference>
<keyword evidence="1" id="KW-0472">Membrane</keyword>
<sequence>MHIWDKPFVQRASIGLLMVLLVAFVWTLARIELFMWVTEAGNKWSEFGGWHFASLFIFLCWTGLFHGMRYNDLLQTEHRIMLKAEAETREEQIKRMRAQSIARDAQIKMLRYQLNPHFLCNTLNAINSLIEVNESEKAQGMTVQLSRFLRHSLDNNPDTKITLENEVNALNLYLEIEKTRFGDRLSLDFQIEQDAKLATVPSLLLQPIIENSMKHAIAQNESGGTISLYAKVENNRLIMQLSDTGSGSKVAHSKVGSTKGRGVGLRNTNDRLKALYAQDFSINIDILPSGGLKTTIELPCEYLSSEKNIPKQSRR</sequence>
<dbReference type="AlphaFoldDB" id="K6YMB4"/>
<dbReference type="EC" id="2.7.13.3" evidence="3"/>
<name>K6YMB4_9ALTE</name>
<keyword evidence="3" id="KW-0418">Kinase</keyword>
<dbReference type="Gene3D" id="3.30.565.10">
    <property type="entry name" value="Histidine kinase-like ATPase, C-terminal domain"/>
    <property type="match status" value="1"/>
</dbReference>
<keyword evidence="1" id="KW-1133">Transmembrane helix</keyword>
<evidence type="ECO:0000259" key="2">
    <source>
        <dbReference type="Pfam" id="PF06580"/>
    </source>
</evidence>
<dbReference type="GO" id="GO:0000155">
    <property type="term" value="F:phosphorelay sensor kinase activity"/>
    <property type="evidence" value="ECO:0007669"/>
    <property type="project" value="InterPro"/>
</dbReference>
<feature type="transmembrane region" description="Helical" evidence="1">
    <location>
        <begin position="49"/>
        <end position="68"/>
    </location>
</feature>
<keyword evidence="3" id="KW-0808">Transferase</keyword>
<organism evidence="3 4">
    <name type="scientific">Paraglaciecola arctica BSs20135</name>
    <dbReference type="NCBI Taxonomy" id="493475"/>
    <lineage>
        <taxon>Bacteria</taxon>
        <taxon>Pseudomonadati</taxon>
        <taxon>Pseudomonadota</taxon>
        <taxon>Gammaproteobacteria</taxon>
        <taxon>Alteromonadales</taxon>
        <taxon>Alteromonadaceae</taxon>
        <taxon>Paraglaciecola</taxon>
    </lineage>
</organism>
<dbReference type="PANTHER" id="PTHR34220:SF7">
    <property type="entry name" value="SENSOR HISTIDINE KINASE YPDA"/>
    <property type="match status" value="1"/>
</dbReference>
<dbReference type="EMBL" id="BAEO01000029">
    <property type="protein sequence ID" value="GAC19292.1"/>
    <property type="molecule type" value="Genomic_DNA"/>
</dbReference>
<protein>
    <submittedName>
        <fullName evidence="3">Two-component system, sensor histidine kinase YesM</fullName>
        <ecNumber evidence="3">2.7.13.3</ecNumber>
    </submittedName>
</protein>
<accession>K6YMB4</accession>
<comment type="caution">
    <text evidence="3">The sequence shown here is derived from an EMBL/GenBank/DDBJ whole genome shotgun (WGS) entry which is preliminary data.</text>
</comment>
<feature type="domain" description="Signal transduction histidine kinase internal region" evidence="2">
    <location>
        <begin position="105"/>
        <end position="185"/>
    </location>
</feature>
<dbReference type="InterPro" id="IPR036890">
    <property type="entry name" value="HATPase_C_sf"/>
</dbReference>
<dbReference type="eggNOG" id="COG2972">
    <property type="taxonomic scope" value="Bacteria"/>
</dbReference>
<gene>
    <name evidence="3" type="primary">yesM</name>
    <name evidence="3" type="ORF">GARC_2326</name>
</gene>